<dbReference type="Pfam" id="PF01904">
    <property type="entry name" value="DUF72"/>
    <property type="match status" value="1"/>
</dbReference>
<gene>
    <name evidence="1" type="ORF">WG929_06785</name>
</gene>
<dbReference type="Gene3D" id="3.20.20.410">
    <property type="entry name" value="Protein of unknown function UPF0759"/>
    <property type="match status" value="1"/>
</dbReference>
<dbReference type="SUPFAM" id="SSF117396">
    <property type="entry name" value="TM1631-like"/>
    <property type="match status" value="1"/>
</dbReference>
<evidence type="ECO:0000313" key="1">
    <source>
        <dbReference type="EMBL" id="MFK4752110.1"/>
    </source>
</evidence>
<name>A0ABW8NH92_9GAMM</name>
<dbReference type="PANTHER" id="PTHR30348:SF9">
    <property type="entry name" value="UPF0759 PROTEIN YECE"/>
    <property type="match status" value="1"/>
</dbReference>
<keyword evidence="2" id="KW-1185">Reference proteome</keyword>
<dbReference type="RefSeq" id="WP_416205437.1">
    <property type="nucleotide sequence ID" value="NZ_JBBKTX010000006.1"/>
</dbReference>
<dbReference type="InterPro" id="IPR002763">
    <property type="entry name" value="DUF72"/>
</dbReference>
<proteinExistence type="predicted"/>
<dbReference type="EMBL" id="JBBKTX010000006">
    <property type="protein sequence ID" value="MFK4752110.1"/>
    <property type="molecule type" value="Genomic_DNA"/>
</dbReference>
<dbReference type="PANTHER" id="PTHR30348">
    <property type="entry name" value="UNCHARACTERIZED PROTEIN YECE"/>
    <property type="match status" value="1"/>
</dbReference>
<dbReference type="InterPro" id="IPR036520">
    <property type="entry name" value="UPF0759_sf"/>
</dbReference>
<sequence length="287" mass="32618">MWFLPQWKGQLLSADQSSTTALAEYSQVFQSVEGNTTFYGLPESVRLRQWLDLTTDTFRFCFKLPRTISHTPDLVAALQGLPGRDLAAFIDVILAHAPDKLGVLMLQLPGQFDASRTRQLLEALDLLLGGSFSAGLPLRVAVECRHRSFFDKTDHEPRLLRALSDRRVDRVVFDTRGLMADQGTAAALLDAQAKKPAMPVHPIATGDCPVVRFIGHPRYEDNLRYFQQWQQKLTQWQQQGKSPYIFWHTVGNHDVPQVHRRLMADYWHQAVTWPGEQGINQTADLWG</sequence>
<comment type="caution">
    <text evidence="1">The sequence shown here is derived from an EMBL/GenBank/DDBJ whole genome shotgun (WGS) entry which is preliminary data.</text>
</comment>
<dbReference type="Proteomes" id="UP001620597">
    <property type="component" value="Unassembled WGS sequence"/>
</dbReference>
<reference evidence="1 2" key="1">
    <citation type="submission" date="2024-03" db="EMBL/GenBank/DDBJ databases">
        <title>High-quality draft genome sequence of Oceanobacter sp. wDCs-4.</title>
        <authorList>
            <person name="Dong C."/>
        </authorList>
    </citation>
    <scope>NUCLEOTIDE SEQUENCE [LARGE SCALE GENOMIC DNA]</scope>
    <source>
        <strain evidence="2">wDCs-4</strain>
    </source>
</reference>
<protein>
    <submittedName>
        <fullName evidence="1">DUF72 domain-containing protein</fullName>
    </submittedName>
</protein>
<evidence type="ECO:0000313" key="2">
    <source>
        <dbReference type="Proteomes" id="UP001620597"/>
    </source>
</evidence>
<organism evidence="1 2">
    <name type="scientific">Oceanobacter antarcticus</name>
    <dbReference type="NCBI Taxonomy" id="3133425"/>
    <lineage>
        <taxon>Bacteria</taxon>
        <taxon>Pseudomonadati</taxon>
        <taxon>Pseudomonadota</taxon>
        <taxon>Gammaproteobacteria</taxon>
        <taxon>Oceanospirillales</taxon>
        <taxon>Oceanospirillaceae</taxon>
        <taxon>Oceanobacter</taxon>
    </lineage>
</organism>
<accession>A0ABW8NH92</accession>